<dbReference type="SUPFAM" id="SSF48452">
    <property type="entry name" value="TPR-like"/>
    <property type="match status" value="1"/>
</dbReference>
<evidence type="ECO:0000256" key="1">
    <source>
        <dbReference type="PROSITE-ProRule" id="PRU00339"/>
    </source>
</evidence>
<dbReference type="SMART" id="SM00028">
    <property type="entry name" value="TPR"/>
    <property type="match status" value="1"/>
</dbReference>
<dbReference type="Gene3D" id="1.25.40.10">
    <property type="entry name" value="Tetratricopeptide repeat domain"/>
    <property type="match status" value="1"/>
</dbReference>
<dbReference type="Pfam" id="PF00515">
    <property type="entry name" value="TPR_1"/>
    <property type="match status" value="1"/>
</dbReference>
<feature type="repeat" description="TPR" evidence="1">
    <location>
        <begin position="47"/>
        <end position="80"/>
    </location>
</feature>
<reference evidence="2 3" key="1">
    <citation type="submission" date="2019-04" db="EMBL/GenBank/DDBJ databases">
        <title>Flavobacterium sp. strain DS2-A Genome sequencing and assembly.</title>
        <authorList>
            <person name="Kim I."/>
        </authorList>
    </citation>
    <scope>NUCLEOTIDE SEQUENCE [LARGE SCALE GENOMIC DNA]</scope>
    <source>
        <strain evidence="2 3">DS2-A</strain>
    </source>
</reference>
<keyword evidence="3" id="KW-1185">Reference proteome</keyword>
<name>A0A4Z0L7E3_9FLAO</name>
<dbReference type="InterPro" id="IPR019734">
    <property type="entry name" value="TPR_rpt"/>
</dbReference>
<accession>A0A4Z0L7E3</accession>
<dbReference type="AlphaFoldDB" id="A0A4Z0L7E3"/>
<dbReference type="PROSITE" id="PS50005">
    <property type="entry name" value="TPR"/>
    <property type="match status" value="1"/>
</dbReference>
<evidence type="ECO:0000313" key="3">
    <source>
        <dbReference type="Proteomes" id="UP000297407"/>
    </source>
</evidence>
<organism evidence="2 3">
    <name type="scientific">Flavobacterium humi</name>
    <dbReference type="NCBI Taxonomy" id="2562683"/>
    <lineage>
        <taxon>Bacteria</taxon>
        <taxon>Pseudomonadati</taxon>
        <taxon>Bacteroidota</taxon>
        <taxon>Flavobacteriia</taxon>
        <taxon>Flavobacteriales</taxon>
        <taxon>Flavobacteriaceae</taxon>
        <taxon>Flavobacterium</taxon>
    </lineage>
</organism>
<keyword evidence="1" id="KW-0802">TPR repeat</keyword>
<dbReference type="InterPro" id="IPR011990">
    <property type="entry name" value="TPR-like_helical_dom_sf"/>
</dbReference>
<evidence type="ECO:0000313" key="2">
    <source>
        <dbReference type="EMBL" id="TGD56912.1"/>
    </source>
</evidence>
<sequence>MKQFVLIAFILFFQNPIQSQTPEEIYGKNLDVKISYYDSIIRLKPFSGEYFNRAYLYYLNKEYDNALSDYNKAISLDSTNHEFFSIGRI</sequence>
<protein>
    <submittedName>
        <fullName evidence="2">Tetratricopeptide repeat protein</fullName>
    </submittedName>
</protein>
<proteinExistence type="predicted"/>
<dbReference type="RefSeq" id="WP_135527336.1">
    <property type="nucleotide sequence ID" value="NZ_SRLH01000008.1"/>
</dbReference>
<gene>
    <name evidence="2" type="ORF">E4635_14040</name>
</gene>
<dbReference type="Proteomes" id="UP000297407">
    <property type="component" value="Unassembled WGS sequence"/>
</dbReference>
<dbReference type="EMBL" id="SRLH01000008">
    <property type="protein sequence ID" value="TGD56912.1"/>
    <property type="molecule type" value="Genomic_DNA"/>
</dbReference>
<dbReference type="OrthoDB" id="1357576at2"/>
<comment type="caution">
    <text evidence="2">The sequence shown here is derived from an EMBL/GenBank/DDBJ whole genome shotgun (WGS) entry which is preliminary data.</text>
</comment>